<dbReference type="RefSeq" id="WP_329611645.1">
    <property type="nucleotide sequence ID" value="NZ_CP108482.1"/>
</dbReference>
<name>A0ABZ1WJV5_9ACTN</name>
<protein>
    <submittedName>
        <fullName evidence="2">Suppressor of fused domain protein</fullName>
    </submittedName>
</protein>
<feature type="domain" description="Suppressor of fused-like" evidence="1">
    <location>
        <begin position="41"/>
        <end position="186"/>
    </location>
</feature>
<evidence type="ECO:0000313" key="3">
    <source>
        <dbReference type="Proteomes" id="UP001432014"/>
    </source>
</evidence>
<dbReference type="InterPro" id="IPR020941">
    <property type="entry name" value="SUFU-like_domain"/>
</dbReference>
<accession>A0ABZ1WJV5</accession>
<proteinExistence type="predicted"/>
<gene>
    <name evidence="2" type="ORF">OG469_39160</name>
</gene>
<sequence>MTQLIDHLEERLGRMLGAWSPSEGAAPGTPQVACFRGGRIAGVQAFATIGLFSTPLHHPATDRHFHLELMVCEYDSRPTGYGYFPEVLEYVAGRVVAGGTAVLRGDVIALPVPLPGGAMTALYATRPVYFDNDFASVALENGSEVVIVWLIPITQDESAFIRAYGWEPFEEALARQDPDLLDPARPPLQL</sequence>
<dbReference type="EMBL" id="CP108482">
    <property type="protein sequence ID" value="WUS60987.1"/>
    <property type="molecule type" value="Genomic_DNA"/>
</dbReference>
<evidence type="ECO:0000313" key="2">
    <source>
        <dbReference type="EMBL" id="WUS60987.1"/>
    </source>
</evidence>
<dbReference type="Proteomes" id="UP001432014">
    <property type="component" value="Chromosome"/>
</dbReference>
<organism evidence="2 3">
    <name type="scientific">Kitasatospora herbaricolor</name>
    <dbReference type="NCBI Taxonomy" id="68217"/>
    <lineage>
        <taxon>Bacteria</taxon>
        <taxon>Bacillati</taxon>
        <taxon>Actinomycetota</taxon>
        <taxon>Actinomycetes</taxon>
        <taxon>Kitasatosporales</taxon>
        <taxon>Streptomycetaceae</taxon>
        <taxon>Kitasatospora</taxon>
    </lineage>
</organism>
<reference evidence="2 3" key="1">
    <citation type="submission" date="2022-10" db="EMBL/GenBank/DDBJ databases">
        <title>The complete genomes of actinobacterial strains from the NBC collection.</title>
        <authorList>
            <person name="Joergensen T.S."/>
            <person name="Alvarez Arevalo M."/>
            <person name="Sterndorff E.B."/>
            <person name="Faurdal D."/>
            <person name="Vuksanovic O."/>
            <person name="Mourched A.-S."/>
            <person name="Charusanti P."/>
            <person name="Shaw S."/>
            <person name="Blin K."/>
            <person name="Weber T."/>
        </authorList>
    </citation>
    <scope>NUCLEOTIDE SEQUENCE [LARGE SCALE GENOMIC DNA]</scope>
    <source>
        <strain evidence="2 3">NBC_01247</strain>
    </source>
</reference>
<evidence type="ECO:0000259" key="1">
    <source>
        <dbReference type="Pfam" id="PF05076"/>
    </source>
</evidence>
<keyword evidence="3" id="KW-1185">Reference proteome</keyword>
<dbReference type="Pfam" id="PF05076">
    <property type="entry name" value="SUFU"/>
    <property type="match status" value="1"/>
</dbReference>